<name>A0A654TIS5_MYCTX</name>
<evidence type="ECO:0000313" key="3">
    <source>
        <dbReference type="EMBL" id="CKT94501.1"/>
    </source>
</evidence>
<organism evidence="1 13">
    <name type="scientific">Mycobacterium tuberculosis</name>
    <dbReference type="NCBI Taxonomy" id="1773"/>
    <lineage>
        <taxon>Bacteria</taxon>
        <taxon>Bacillati</taxon>
        <taxon>Actinomycetota</taxon>
        <taxon>Actinomycetes</taxon>
        <taxon>Mycobacteriales</taxon>
        <taxon>Mycobacteriaceae</taxon>
        <taxon>Mycobacterium</taxon>
        <taxon>Mycobacterium tuberculosis complex</taxon>
    </lineage>
</organism>
<dbReference type="EMBL" id="CFOE01000998">
    <property type="protein sequence ID" value="CFE47225.1"/>
    <property type="molecule type" value="Genomic_DNA"/>
</dbReference>
<dbReference type="Proteomes" id="UP000046680">
    <property type="component" value="Unassembled WGS sequence"/>
</dbReference>
<evidence type="ECO:0000313" key="12">
    <source>
        <dbReference type="Proteomes" id="UP000046680"/>
    </source>
</evidence>
<evidence type="ECO:0000313" key="9">
    <source>
        <dbReference type="Proteomes" id="UP000039217"/>
    </source>
</evidence>
<sequence length="61" mass="6226">MTADAATILFTEPGSKGDDTAGLPNCLSPWRPMSCDGSKVLSLAIASTSPVLASRTTAETL</sequence>
<evidence type="ECO:0000313" key="13">
    <source>
        <dbReference type="Proteomes" id="UP000048289"/>
    </source>
</evidence>
<dbReference type="Proteomes" id="UP000044938">
    <property type="component" value="Unassembled WGS sequence"/>
</dbReference>
<evidence type="ECO:0000313" key="6">
    <source>
        <dbReference type="EMBL" id="COW98782.1"/>
    </source>
</evidence>
<protein>
    <submittedName>
        <fullName evidence="1">Uncharacterized protein</fullName>
    </submittedName>
</protein>
<dbReference type="Proteomes" id="UP000039217">
    <property type="component" value="Unassembled WGS sequence"/>
</dbReference>
<accession>A0A654TIS5</accession>
<dbReference type="AlphaFoldDB" id="A0A654TIS5"/>
<reference evidence="8 9" key="1">
    <citation type="submission" date="2015-03" db="EMBL/GenBank/DDBJ databases">
        <authorList>
            <consortium name="Pathogen Informatics"/>
        </authorList>
    </citation>
    <scope>NUCLEOTIDE SEQUENCE [LARGE SCALE GENOMIC DNA]</scope>
    <source>
        <strain evidence="3 14">Bir 172</strain>
        <strain evidence="2 12">C09601061</strain>
        <strain evidence="4 9">D00501624</strain>
        <strain evidence="5 11">G09801536</strain>
        <strain evidence="1 13">G09901357</strain>
        <strain evidence="6 10">M09401471</strain>
        <strain evidence="8">N09902308</strain>
    </source>
</reference>
<reference evidence="7" key="2">
    <citation type="submission" date="2015-03" db="EMBL/GenBank/DDBJ databases">
        <authorList>
            <consortium name="Pathogen Informatics"/>
            <person name="Murphy D."/>
        </authorList>
    </citation>
    <scope>NUCLEOTIDE SEQUENCE</scope>
    <source>
        <strain evidence="7">N09902308</strain>
    </source>
</reference>
<dbReference type="Proteomes" id="UP000048948">
    <property type="component" value="Unassembled WGS sequence"/>
</dbReference>
<evidence type="ECO:0000313" key="8">
    <source>
        <dbReference type="Proteomes" id="UP000039021"/>
    </source>
</evidence>
<dbReference type="EMBL" id="CSBK01000486">
    <property type="protein sequence ID" value="COX45247.1"/>
    <property type="molecule type" value="Genomic_DNA"/>
</dbReference>
<dbReference type="EMBL" id="CGCX01000646">
    <property type="protein sequence ID" value="CFR80829.1"/>
    <property type="molecule type" value="Genomic_DNA"/>
</dbReference>
<gene>
    <name evidence="2" type="ORF">ERS007657_01877</name>
    <name evidence="4" type="ORF">ERS007661_01762</name>
    <name evidence="5" type="ORF">ERS007679_03692</name>
    <name evidence="1" type="ORF">ERS007681_04318</name>
    <name evidence="6" type="ORF">ERS007720_03690</name>
    <name evidence="7" type="ORF">ERS007739_01311</name>
    <name evidence="3" type="ORF">ERS027646_04306</name>
</gene>
<evidence type="ECO:0000313" key="2">
    <source>
        <dbReference type="EMBL" id="CFR80829.1"/>
    </source>
</evidence>
<dbReference type="EMBL" id="CQQC01000529">
    <property type="protein sequence ID" value="CNV17124.1"/>
    <property type="molecule type" value="Genomic_DNA"/>
</dbReference>
<dbReference type="EMBL" id="CNGE01001270">
    <property type="protein sequence ID" value="CKT94501.1"/>
    <property type="molecule type" value="Genomic_DNA"/>
</dbReference>
<evidence type="ECO:0000313" key="4">
    <source>
        <dbReference type="EMBL" id="CNV17124.1"/>
    </source>
</evidence>
<evidence type="ECO:0000313" key="5">
    <source>
        <dbReference type="EMBL" id="COW34854.1"/>
    </source>
</evidence>
<evidence type="ECO:0000313" key="14">
    <source>
        <dbReference type="Proteomes" id="UP000048948"/>
    </source>
</evidence>
<dbReference type="Proteomes" id="UP000039021">
    <property type="component" value="Unassembled WGS sequence"/>
</dbReference>
<evidence type="ECO:0000313" key="10">
    <source>
        <dbReference type="Proteomes" id="UP000044938"/>
    </source>
</evidence>
<dbReference type="Proteomes" id="UP000045842">
    <property type="component" value="Unassembled WGS sequence"/>
</dbReference>
<evidence type="ECO:0000313" key="11">
    <source>
        <dbReference type="Proteomes" id="UP000045842"/>
    </source>
</evidence>
<dbReference type="Proteomes" id="UP000048289">
    <property type="component" value="Unassembled WGS sequence"/>
</dbReference>
<evidence type="ECO:0000313" key="7">
    <source>
        <dbReference type="EMBL" id="COX45247.1"/>
    </source>
</evidence>
<dbReference type="EMBL" id="CSAD01000729">
    <property type="protein sequence ID" value="COW34854.1"/>
    <property type="molecule type" value="Genomic_DNA"/>
</dbReference>
<proteinExistence type="predicted"/>
<evidence type="ECO:0000313" key="1">
    <source>
        <dbReference type="EMBL" id="CFE47225.1"/>
    </source>
</evidence>
<dbReference type="EMBL" id="CSAJ01000630">
    <property type="protein sequence ID" value="COW98782.1"/>
    <property type="molecule type" value="Genomic_DNA"/>
</dbReference>